<evidence type="ECO:0000313" key="2">
    <source>
        <dbReference type="Proteomes" id="UP000799755"/>
    </source>
</evidence>
<proteinExistence type="predicted"/>
<protein>
    <submittedName>
        <fullName evidence="1">FAD/NAD(P)-binding domain-containing protein</fullName>
    </submittedName>
</protein>
<evidence type="ECO:0000313" key="1">
    <source>
        <dbReference type="EMBL" id="KAF2468598.1"/>
    </source>
</evidence>
<reference evidence="1" key="1">
    <citation type="journal article" date="2020" name="Stud. Mycol.">
        <title>101 Dothideomycetes genomes: a test case for predicting lifestyles and emergence of pathogens.</title>
        <authorList>
            <person name="Haridas S."/>
            <person name="Albert R."/>
            <person name="Binder M."/>
            <person name="Bloem J."/>
            <person name="Labutti K."/>
            <person name="Salamov A."/>
            <person name="Andreopoulos B."/>
            <person name="Baker S."/>
            <person name="Barry K."/>
            <person name="Bills G."/>
            <person name="Bluhm B."/>
            <person name="Cannon C."/>
            <person name="Castanera R."/>
            <person name="Culley D."/>
            <person name="Daum C."/>
            <person name="Ezra D."/>
            <person name="Gonzalez J."/>
            <person name="Henrissat B."/>
            <person name="Kuo A."/>
            <person name="Liang C."/>
            <person name="Lipzen A."/>
            <person name="Lutzoni F."/>
            <person name="Magnuson J."/>
            <person name="Mondo S."/>
            <person name="Nolan M."/>
            <person name="Ohm R."/>
            <person name="Pangilinan J."/>
            <person name="Park H.-J."/>
            <person name="Ramirez L."/>
            <person name="Alfaro M."/>
            <person name="Sun H."/>
            <person name="Tritt A."/>
            <person name="Yoshinaga Y."/>
            <person name="Zwiers L.-H."/>
            <person name="Turgeon B."/>
            <person name="Goodwin S."/>
            <person name="Spatafora J."/>
            <person name="Crous P."/>
            <person name="Grigoriev I."/>
        </authorList>
    </citation>
    <scope>NUCLEOTIDE SEQUENCE</scope>
    <source>
        <strain evidence="1">ATCC 200398</strain>
    </source>
</reference>
<gene>
    <name evidence="1" type="ORF">BDR25DRAFT_373170</name>
</gene>
<accession>A0ACB6QNN1</accession>
<keyword evidence="2" id="KW-1185">Reference proteome</keyword>
<name>A0ACB6QNN1_9PLEO</name>
<comment type="caution">
    <text evidence="1">The sequence shown here is derived from an EMBL/GenBank/DDBJ whole genome shotgun (WGS) entry which is preliminary data.</text>
</comment>
<organism evidence="1 2">
    <name type="scientific">Lindgomyces ingoldianus</name>
    <dbReference type="NCBI Taxonomy" id="673940"/>
    <lineage>
        <taxon>Eukaryota</taxon>
        <taxon>Fungi</taxon>
        <taxon>Dikarya</taxon>
        <taxon>Ascomycota</taxon>
        <taxon>Pezizomycotina</taxon>
        <taxon>Dothideomycetes</taxon>
        <taxon>Pleosporomycetidae</taxon>
        <taxon>Pleosporales</taxon>
        <taxon>Lindgomycetaceae</taxon>
        <taxon>Lindgomyces</taxon>
    </lineage>
</organism>
<sequence>MVVAVQQLRGTYDYVIVGAGSAGFVLAKTLSQNASFKNRFDFNQAPAYYPLISEYFRNFASRPDPKLGVFDEWAKVSGNSGLAWKSLLEDFKAASHYDFQQTDYEQFVNTTTYGDGPLEVSRTSGLTGFDAPFASALKSGLGVHEVDLTDGIGTGLDLGVANRPNVQMIPNAWVTKIGFSGKTSKNVTYTNTISNAKTTIAAKEIIVNAGAINSPKLPMLSGVGQKARLSELNIPLVADIPSIGTNLYDHTFPIVELEVSSDIKTGWQWEFNATGKNSVFDGINGTHYTSLPTDRPHILMKYSTVPLMSTPNVSLVTAWASLVQAEASGYVTLNSSDFRDDPFIYSNYYGSPADKKAVVWGYKKLREIMGSEELKSFVLKRGIPRQECSYSFHHPLGTVALGKALDSNWGLRGLKSIRLVDVSTFPSPPSCHPLADVYAVAHRAAKDIRRADKWLPVLRCTLHIRLDK</sequence>
<dbReference type="Proteomes" id="UP000799755">
    <property type="component" value="Unassembled WGS sequence"/>
</dbReference>
<dbReference type="EMBL" id="MU003515">
    <property type="protein sequence ID" value="KAF2468598.1"/>
    <property type="molecule type" value="Genomic_DNA"/>
</dbReference>